<dbReference type="Gene3D" id="3.90.1480.20">
    <property type="entry name" value="Glycosyl transferase family 29"/>
    <property type="match status" value="1"/>
</dbReference>
<name>A0A4R7VPA0_9PSEU</name>
<gene>
    <name evidence="1" type="ORF">CLV71_106363</name>
</gene>
<evidence type="ECO:0000313" key="1">
    <source>
        <dbReference type="EMBL" id="TDV51017.1"/>
    </source>
</evidence>
<reference evidence="1 2" key="1">
    <citation type="submission" date="2019-03" db="EMBL/GenBank/DDBJ databases">
        <title>Genomic Encyclopedia of Archaeal and Bacterial Type Strains, Phase II (KMG-II): from individual species to whole genera.</title>
        <authorList>
            <person name="Goeker M."/>
        </authorList>
    </citation>
    <scope>NUCLEOTIDE SEQUENCE [LARGE SCALE GENOMIC DNA]</scope>
    <source>
        <strain evidence="1 2">DSM 45499</strain>
    </source>
</reference>
<dbReference type="InterPro" id="IPR038578">
    <property type="entry name" value="GT29-like_sf"/>
</dbReference>
<evidence type="ECO:0000313" key="2">
    <source>
        <dbReference type="Proteomes" id="UP000294927"/>
    </source>
</evidence>
<sequence>MVDVAPVQSVMRSLVDVYAEHPEPRSVAVVGNMPMAPDEERAKAVDACDLVFRVNGFVTDDPGAPPTVGTRCHVVVFNRALRATKYVFENYRRRLYLMVEPGRLHWEPDILPAWWPEDLGLVPVNNAEVTLPLSDALGLPTRQDSTWATTGTMAAWIARTCYPDAELLLTGYSFIDDPNQTSWMHAAGDSCIVGPEHQIAAEGRLLDSWTKTGRTRLLR</sequence>
<comment type="caution">
    <text evidence="1">The sequence shown here is derived from an EMBL/GenBank/DDBJ whole genome shotgun (WGS) entry which is preliminary data.</text>
</comment>
<protein>
    <recommendedName>
        <fullName evidence="3">Glycosyl transferase family 29 (Putative sialyltransferase)</fullName>
    </recommendedName>
</protein>
<dbReference type="Proteomes" id="UP000294927">
    <property type="component" value="Unassembled WGS sequence"/>
</dbReference>
<keyword evidence="2" id="KW-1185">Reference proteome</keyword>
<dbReference type="EMBL" id="SOCP01000006">
    <property type="protein sequence ID" value="TDV51017.1"/>
    <property type="molecule type" value="Genomic_DNA"/>
</dbReference>
<dbReference type="AlphaFoldDB" id="A0A4R7VPA0"/>
<organism evidence="1 2">
    <name type="scientific">Actinophytocola oryzae</name>
    <dbReference type="NCBI Taxonomy" id="502181"/>
    <lineage>
        <taxon>Bacteria</taxon>
        <taxon>Bacillati</taxon>
        <taxon>Actinomycetota</taxon>
        <taxon>Actinomycetes</taxon>
        <taxon>Pseudonocardiales</taxon>
        <taxon>Pseudonocardiaceae</taxon>
    </lineage>
</organism>
<accession>A0A4R7VPA0</accession>
<evidence type="ECO:0008006" key="3">
    <source>
        <dbReference type="Google" id="ProtNLM"/>
    </source>
</evidence>
<proteinExistence type="predicted"/>